<dbReference type="InterPro" id="IPR010982">
    <property type="entry name" value="Lambda_DNA-bd_dom_sf"/>
</dbReference>
<evidence type="ECO:0000313" key="7">
    <source>
        <dbReference type="Proteomes" id="UP000033115"/>
    </source>
</evidence>
<dbReference type="SUPFAM" id="SSF53822">
    <property type="entry name" value="Periplasmic binding protein-like I"/>
    <property type="match status" value="1"/>
</dbReference>
<evidence type="ECO:0000256" key="3">
    <source>
        <dbReference type="ARBA" id="ARBA00023125"/>
    </source>
</evidence>
<dbReference type="InterPro" id="IPR000843">
    <property type="entry name" value="HTH_LacI"/>
</dbReference>
<name>A0A0E3JNF6_CLOSL</name>
<gene>
    <name evidence="6" type="ORF">CSCA_2085</name>
</gene>
<dbReference type="PANTHER" id="PTHR30146">
    <property type="entry name" value="LACI-RELATED TRANSCRIPTIONAL REPRESSOR"/>
    <property type="match status" value="1"/>
</dbReference>
<organism evidence="6 7">
    <name type="scientific">Clostridium scatologenes</name>
    <dbReference type="NCBI Taxonomy" id="1548"/>
    <lineage>
        <taxon>Bacteria</taxon>
        <taxon>Bacillati</taxon>
        <taxon>Bacillota</taxon>
        <taxon>Clostridia</taxon>
        <taxon>Eubacteriales</taxon>
        <taxon>Clostridiaceae</taxon>
        <taxon>Clostridium</taxon>
    </lineage>
</organism>
<evidence type="ECO:0000256" key="1">
    <source>
        <dbReference type="ARBA" id="ARBA00022491"/>
    </source>
</evidence>
<proteinExistence type="predicted"/>
<dbReference type="STRING" id="1548.CSCA_2085"/>
<dbReference type="InterPro" id="IPR028082">
    <property type="entry name" value="Peripla_BP_I"/>
</dbReference>
<dbReference type="EMBL" id="CP009933">
    <property type="protein sequence ID" value="AKA69210.1"/>
    <property type="molecule type" value="Genomic_DNA"/>
</dbReference>
<dbReference type="RefSeq" id="WP_029162994.1">
    <property type="nucleotide sequence ID" value="NZ_CP009933.1"/>
</dbReference>
<evidence type="ECO:0000256" key="2">
    <source>
        <dbReference type="ARBA" id="ARBA00023015"/>
    </source>
</evidence>
<protein>
    <submittedName>
        <fullName evidence="6">LacI family transcriptional regulator</fullName>
    </submittedName>
</protein>
<sequence>MVSIKEVAKLANTSITTVSRVINDSGYVKEETKERILEAIKELDYKPLERTTEKRETKAIGLIVPNIENPFFGKIARCIGKIANSYNYNLLLFGLEGTESHRDDFLMDLIEKRVDGLIYVSSHRCVEAVNAAKKRNIPFVILDREIQKEEINTVIVNNKYGAIIAAEHLIKLGHKNIAFIGGAQDMEISTIRKNGYIEALTENGIEINEEYICYGDYKMQSGYDCMKKLYSKHKEITAVIAANDLMAIGALNYLIREGVNVPKEVSIVGFDNIEISESITPSLTTIEYPMERISEIVIDLILRQIKDKDRNVEIVSLYPKLIVRESCSFAIEK</sequence>
<dbReference type="GO" id="GO:0003700">
    <property type="term" value="F:DNA-binding transcription factor activity"/>
    <property type="evidence" value="ECO:0007669"/>
    <property type="project" value="TreeGrafter"/>
</dbReference>
<accession>A0A0E3JNF6</accession>
<keyword evidence="7" id="KW-1185">Reference proteome</keyword>
<dbReference type="PROSITE" id="PS50932">
    <property type="entry name" value="HTH_LACI_2"/>
    <property type="match status" value="1"/>
</dbReference>
<keyword evidence="4" id="KW-0804">Transcription</keyword>
<dbReference type="PANTHER" id="PTHR30146:SF148">
    <property type="entry name" value="HTH-TYPE TRANSCRIPTIONAL REPRESSOR PURR-RELATED"/>
    <property type="match status" value="1"/>
</dbReference>
<keyword evidence="2" id="KW-0805">Transcription regulation</keyword>
<dbReference type="Gene3D" id="1.10.260.40">
    <property type="entry name" value="lambda repressor-like DNA-binding domains"/>
    <property type="match status" value="1"/>
</dbReference>
<dbReference type="Pfam" id="PF00356">
    <property type="entry name" value="LacI"/>
    <property type="match status" value="1"/>
</dbReference>
<dbReference type="GO" id="GO:0000976">
    <property type="term" value="F:transcription cis-regulatory region binding"/>
    <property type="evidence" value="ECO:0007669"/>
    <property type="project" value="TreeGrafter"/>
</dbReference>
<dbReference type="CDD" id="cd06267">
    <property type="entry name" value="PBP1_LacI_sugar_binding-like"/>
    <property type="match status" value="1"/>
</dbReference>
<evidence type="ECO:0000313" key="6">
    <source>
        <dbReference type="EMBL" id="AKA69210.1"/>
    </source>
</evidence>
<reference evidence="6 7" key="1">
    <citation type="journal article" date="2015" name="J. Biotechnol.">
        <title>Complete genome sequence of a malodorant-producing acetogen, Clostridium scatologenes ATCC 25775(T).</title>
        <authorList>
            <person name="Zhu Z."/>
            <person name="Guo T."/>
            <person name="Zheng H."/>
            <person name="Song T."/>
            <person name="Ouyang P."/>
            <person name="Xie J."/>
        </authorList>
    </citation>
    <scope>NUCLEOTIDE SEQUENCE [LARGE SCALE GENOMIC DNA]</scope>
    <source>
        <strain evidence="6 7">ATCC 25775</strain>
    </source>
</reference>
<dbReference type="Pfam" id="PF13377">
    <property type="entry name" value="Peripla_BP_3"/>
    <property type="match status" value="1"/>
</dbReference>
<dbReference type="SMART" id="SM00354">
    <property type="entry name" value="HTH_LACI"/>
    <property type="match status" value="1"/>
</dbReference>
<evidence type="ECO:0000259" key="5">
    <source>
        <dbReference type="PROSITE" id="PS50932"/>
    </source>
</evidence>
<dbReference type="Proteomes" id="UP000033115">
    <property type="component" value="Chromosome"/>
</dbReference>
<evidence type="ECO:0000256" key="4">
    <source>
        <dbReference type="ARBA" id="ARBA00023163"/>
    </source>
</evidence>
<dbReference type="HOGENOM" id="CLU_037628_6_0_9"/>
<dbReference type="CDD" id="cd01392">
    <property type="entry name" value="HTH_LacI"/>
    <property type="match status" value="1"/>
</dbReference>
<keyword evidence="3" id="KW-0238">DNA-binding</keyword>
<dbReference type="Gene3D" id="3.40.50.2300">
    <property type="match status" value="2"/>
</dbReference>
<dbReference type="AlphaFoldDB" id="A0A0E3JNF6"/>
<keyword evidence="1" id="KW-0678">Repressor</keyword>
<feature type="domain" description="HTH lacI-type" evidence="5">
    <location>
        <begin position="2"/>
        <end position="47"/>
    </location>
</feature>
<dbReference type="SUPFAM" id="SSF47413">
    <property type="entry name" value="lambda repressor-like DNA-binding domains"/>
    <property type="match status" value="1"/>
</dbReference>
<dbReference type="KEGG" id="csq:CSCA_2085"/>
<dbReference type="InterPro" id="IPR046335">
    <property type="entry name" value="LacI/GalR-like_sensor"/>
</dbReference>